<dbReference type="EMBL" id="QUMS01000002">
    <property type="protein sequence ID" value="REG08645.1"/>
    <property type="molecule type" value="Genomic_DNA"/>
</dbReference>
<evidence type="ECO:0000313" key="4">
    <source>
        <dbReference type="EMBL" id="REG08645.1"/>
    </source>
</evidence>
<dbReference type="AlphaFoldDB" id="A0A347ZP12"/>
<dbReference type="InterPro" id="IPR046342">
    <property type="entry name" value="CBS_dom_sf"/>
</dbReference>
<dbReference type="Proteomes" id="UP000256388">
    <property type="component" value="Unassembled WGS sequence"/>
</dbReference>
<protein>
    <submittedName>
        <fullName evidence="4">CBS domain-containing protein</fullName>
    </submittedName>
</protein>
<keyword evidence="5" id="KW-1185">Reference proteome</keyword>
<dbReference type="SMART" id="SM00116">
    <property type="entry name" value="CBS"/>
    <property type="match status" value="2"/>
</dbReference>
<dbReference type="SUPFAM" id="SSF54631">
    <property type="entry name" value="CBS-domain pair"/>
    <property type="match status" value="1"/>
</dbReference>
<dbReference type="RefSeq" id="WP_116225294.1">
    <property type="nucleotide sequence ID" value="NZ_AP018437.1"/>
</dbReference>
<dbReference type="CDD" id="cd04623">
    <property type="entry name" value="CBS_pair_bac_euk"/>
    <property type="match status" value="1"/>
</dbReference>
<accession>A0A347ZP12</accession>
<dbReference type="Pfam" id="PF00571">
    <property type="entry name" value="CBS"/>
    <property type="match status" value="2"/>
</dbReference>
<proteinExistence type="predicted"/>
<comment type="caution">
    <text evidence="4">The sequence shown here is derived from an EMBL/GenBank/DDBJ whole genome shotgun (WGS) entry which is preliminary data.</text>
</comment>
<evidence type="ECO:0000259" key="3">
    <source>
        <dbReference type="PROSITE" id="PS51371"/>
    </source>
</evidence>
<dbReference type="PROSITE" id="PS51371">
    <property type="entry name" value="CBS"/>
    <property type="match status" value="2"/>
</dbReference>
<dbReference type="Gene3D" id="3.10.580.10">
    <property type="entry name" value="CBS-domain"/>
    <property type="match status" value="1"/>
</dbReference>
<name>A0A347ZP12_9CHLR</name>
<feature type="domain" description="CBS" evidence="3">
    <location>
        <begin position="11"/>
        <end position="66"/>
    </location>
</feature>
<evidence type="ECO:0000256" key="1">
    <source>
        <dbReference type="ARBA" id="ARBA00023122"/>
    </source>
</evidence>
<sequence>MITVSDLLKQKGRQVWTIAASANIRKALKLMAEKDVGALIVMKKGRLCGIFSERDFVRVMAAENQFSLDTPVSKIMTADVLTVAPNESVENCLQLMTDHHFRHLPVMENDELVGIISIGDAVKSIISSQKSFIRQLEDYISGRW</sequence>
<dbReference type="OrthoDB" id="9802114at2"/>
<dbReference type="InterPro" id="IPR000644">
    <property type="entry name" value="CBS_dom"/>
</dbReference>
<dbReference type="InterPro" id="IPR044725">
    <property type="entry name" value="CBSX3_CBS_dom"/>
</dbReference>
<dbReference type="PANTHER" id="PTHR43080:SF2">
    <property type="entry name" value="CBS DOMAIN-CONTAINING PROTEIN"/>
    <property type="match status" value="1"/>
</dbReference>
<dbReference type="PANTHER" id="PTHR43080">
    <property type="entry name" value="CBS DOMAIN-CONTAINING PROTEIN CBSX3, MITOCHONDRIAL"/>
    <property type="match status" value="1"/>
</dbReference>
<evidence type="ECO:0000256" key="2">
    <source>
        <dbReference type="PROSITE-ProRule" id="PRU00703"/>
    </source>
</evidence>
<gene>
    <name evidence="4" type="ORF">DFR64_2017</name>
</gene>
<reference evidence="4 5" key="1">
    <citation type="submission" date="2018-08" db="EMBL/GenBank/DDBJ databases">
        <title>Genomic Encyclopedia of Type Strains, Phase IV (KMG-IV): sequencing the most valuable type-strain genomes for metagenomic binning, comparative biology and taxonomic classification.</title>
        <authorList>
            <person name="Goeker M."/>
        </authorList>
    </citation>
    <scope>NUCLEOTIDE SEQUENCE [LARGE SCALE GENOMIC DNA]</scope>
    <source>
        <strain evidence="4 5">DSM 23923</strain>
    </source>
</reference>
<evidence type="ECO:0000313" key="5">
    <source>
        <dbReference type="Proteomes" id="UP000256388"/>
    </source>
</evidence>
<feature type="domain" description="CBS" evidence="3">
    <location>
        <begin position="76"/>
        <end position="131"/>
    </location>
</feature>
<organism evidence="4 5">
    <name type="scientific">Pelolinea submarina</name>
    <dbReference type="NCBI Taxonomy" id="913107"/>
    <lineage>
        <taxon>Bacteria</taxon>
        <taxon>Bacillati</taxon>
        <taxon>Chloroflexota</taxon>
        <taxon>Anaerolineae</taxon>
        <taxon>Anaerolineales</taxon>
        <taxon>Anaerolineaceae</taxon>
        <taxon>Pelolinea</taxon>
    </lineage>
</organism>
<keyword evidence="1 2" id="KW-0129">CBS domain</keyword>
<dbReference type="InterPro" id="IPR051257">
    <property type="entry name" value="Diverse_CBS-Domain"/>
</dbReference>